<feature type="chain" id="PRO_5034798122" description="Peptidase S1 domain-containing protein" evidence="3">
    <location>
        <begin position="23"/>
        <end position="290"/>
    </location>
</feature>
<evidence type="ECO:0000259" key="4">
    <source>
        <dbReference type="PROSITE" id="PS50240"/>
    </source>
</evidence>
<keyword evidence="1" id="KW-1015">Disulfide bond</keyword>
<evidence type="ECO:0000256" key="2">
    <source>
        <dbReference type="ARBA" id="ARBA00024195"/>
    </source>
</evidence>
<organism evidence="5 6">
    <name type="scientific">Nothobranchius furzeri</name>
    <name type="common">Turquoise killifish</name>
    <dbReference type="NCBI Taxonomy" id="105023"/>
    <lineage>
        <taxon>Eukaryota</taxon>
        <taxon>Metazoa</taxon>
        <taxon>Chordata</taxon>
        <taxon>Craniata</taxon>
        <taxon>Vertebrata</taxon>
        <taxon>Euteleostomi</taxon>
        <taxon>Actinopterygii</taxon>
        <taxon>Neopterygii</taxon>
        <taxon>Teleostei</taxon>
        <taxon>Neoteleostei</taxon>
        <taxon>Acanthomorphata</taxon>
        <taxon>Ovalentaria</taxon>
        <taxon>Atherinomorphae</taxon>
        <taxon>Cyprinodontiformes</taxon>
        <taxon>Nothobranchiidae</taxon>
        <taxon>Nothobranchius</taxon>
    </lineage>
</organism>
<dbReference type="PANTHER" id="PTHR24271">
    <property type="entry name" value="KALLIKREIN-RELATED"/>
    <property type="match status" value="1"/>
</dbReference>
<dbReference type="GeneTree" id="ENSGT00910000144271"/>
<feature type="signal peptide" evidence="3">
    <location>
        <begin position="1"/>
        <end position="22"/>
    </location>
</feature>
<dbReference type="InterPro" id="IPR001314">
    <property type="entry name" value="Peptidase_S1A"/>
</dbReference>
<comment type="similarity">
    <text evidence="2">Belongs to the peptidase S1 family. CLIP subfamily.</text>
</comment>
<dbReference type="AlphaFoldDB" id="A0A8C6PWH3"/>
<dbReference type="Proteomes" id="UP000694548">
    <property type="component" value="Chromosome sgr17"/>
</dbReference>
<dbReference type="Gene3D" id="2.40.10.10">
    <property type="entry name" value="Trypsin-like serine proteases"/>
    <property type="match status" value="2"/>
</dbReference>
<dbReference type="CDD" id="cd00190">
    <property type="entry name" value="Tryp_SPc"/>
    <property type="match status" value="1"/>
</dbReference>
<dbReference type="PROSITE" id="PS50240">
    <property type="entry name" value="TRYPSIN_DOM"/>
    <property type="match status" value="1"/>
</dbReference>
<reference evidence="5" key="1">
    <citation type="submission" date="2014-08" db="EMBL/GenBank/DDBJ databases">
        <authorList>
            <person name="Senf B."/>
            <person name="Petzold A."/>
            <person name="Downie B.R."/>
            <person name="Koch P."/>
            <person name="Platzer M."/>
        </authorList>
    </citation>
    <scope>NUCLEOTIDE SEQUENCE [LARGE SCALE GENOMIC DNA]</scope>
    <source>
        <strain evidence="5">GRZ</strain>
    </source>
</reference>
<dbReference type="SMART" id="SM00020">
    <property type="entry name" value="Tryp_SPc"/>
    <property type="match status" value="1"/>
</dbReference>
<sequence length="290" mass="31822">MHGLNKLLLFGVLVCFAQTVGGSEIIDGEKAPEDSMQYMVSLQSNSGHECGGFLISEEFVVTAAHCSDHAALQHVRLGHHDLKEAKSVSIEYTCKFPSYWSVGHGNDIMLVKLAERAPLNSKTKTIPLPNSATNLKENQTCSVAGWGKTETHRYGVTELRVVSVSIIDPPICQEMWGNDLPRNVICAGGFGTKKGFCQGDSGGPLVCNGEAVGVVSSNKHDNCDYPDVPNVYTDLSKYLPWIHNVLRENNFSNLTKRLQHVGNFPEATMVQKQEDVVFKNYKSRRAEAPG</sequence>
<dbReference type="InterPro" id="IPR018114">
    <property type="entry name" value="TRYPSIN_HIS"/>
</dbReference>
<dbReference type="GO" id="GO:0004252">
    <property type="term" value="F:serine-type endopeptidase activity"/>
    <property type="evidence" value="ECO:0007669"/>
    <property type="project" value="InterPro"/>
</dbReference>
<reference evidence="5" key="3">
    <citation type="submission" date="2025-09" db="UniProtKB">
        <authorList>
            <consortium name="Ensembl"/>
        </authorList>
    </citation>
    <scope>IDENTIFICATION</scope>
</reference>
<dbReference type="PROSITE" id="PS00134">
    <property type="entry name" value="TRYPSIN_HIS"/>
    <property type="match status" value="1"/>
</dbReference>
<dbReference type="FunFam" id="2.40.10.10:FF:000002">
    <property type="entry name" value="Transmembrane protease serine"/>
    <property type="match status" value="1"/>
</dbReference>
<dbReference type="InterPro" id="IPR001254">
    <property type="entry name" value="Trypsin_dom"/>
</dbReference>
<dbReference type="InterPro" id="IPR009003">
    <property type="entry name" value="Peptidase_S1_PA"/>
</dbReference>
<feature type="domain" description="Peptidase S1" evidence="4">
    <location>
        <begin position="25"/>
        <end position="247"/>
    </location>
</feature>
<keyword evidence="3" id="KW-0732">Signal</keyword>
<evidence type="ECO:0000313" key="5">
    <source>
        <dbReference type="Ensembl" id="ENSNFUP00015050141.1"/>
    </source>
</evidence>
<proteinExistence type="inferred from homology"/>
<dbReference type="SUPFAM" id="SSF50494">
    <property type="entry name" value="Trypsin-like serine proteases"/>
    <property type="match status" value="1"/>
</dbReference>
<dbReference type="Pfam" id="PF00089">
    <property type="entry name" value="Trypsin"/>
    <property type="match status" value="1"/>
</dbReference>
<dbReference type="PANTHER" id="PTHR24271:SF87">
    <property type="entry name" value="ARGININE ESTERASE-LIKE-RELATED"/>
    <property type="match status" value="1"/>
</dbReference>
<dbReference type="PRINTS" id="PR00722">
    <property type="entry name" value="CHYMOTRYPSIN"/>
</dbReference>
<keyword evidence="6" id="KW-1185">Reference proteome</keyword>
<evidence type="ECO:0000256" key="3">
    <source>
        <dbReference type="SAM" id="SignalP"/>
    </source>
</evidence>
<name>A0A8C6PWH3_NOTFU</name>
<protein>
    <recommendedName>
        <fullName evidence="4">Peptidase S1 domain-containing protein</fullName>
    </recommendedName>
</protein>
<dbReference type="FunFam" id="2.40.10.10:FF:000068">
    <property type="entry name" value="transmembrane protease serine 2"/>
    <property type="match status" value="1"/>
</dbReference>
<dbReference type="Ensembl" id="ENSNFUT00015052297.1">
    <property type="protein sequence ID" value="ENSNFUP00015050141.1"/>
    <property type="gene ID" value="ENSNFUG00015023573.1"/>
</dbReference>
<reference evidence="5" key="2">
    <citation type="submission" date="2025-08" db="UniProtKB">
        <authorList>
            <consortium name="Ensembl"/>
        </authorList>
    </citation>
    <scope>IDENTIFICATION</scope>
</reference>
<dbReference type="GO" id="GO:0006508">
    <property type="term" value="P:proteolysis"/>
    <property type="evidence" value="ECO:0007669"/>
    <property type="project" value="InterPro"/>
</dbReference>
<dbReference type="InterPro" id="IPR043504">
    <property type="entry name" value="Peptidase_S1_PA_chymotrypsin"/>
</dbReference>
<accession>A0A8C6PWH3</accession>
<evidence type="ECO:0000313" key="6">
    <source>
        <dbReference type="Proteomes" id="UP000694548"/>
    </source>
</evidence>
<evidence type="ECO:0000256" key="1">
    <source>
        <dbReference type="ARBA" id="ARBA00023157"/>
    </source>
</evidence>